<proteinExistence type="predicted"/>
<gene>
    <name evidence="1" type="ORF">H103_02548</name>
</gene>
<protein>
    <submittedName>
        <fullName evidence="1">Uncharacterized protein</fullName>
    </submittedName>
</protein>
<dbReference type="AlphaFoldDB" id="A0A022W8U7"/>
<accession>A0A022W8U7</accession>
<reference evidence="1" key="1">
    <citation type="submission" date="2014-02" db="EMBL/GenBank/DDBJ databases">
        <title>The Genome Sequence of Trichophyton rubrum (morphotype fischeri) CBS 288.86.</title>
        <authorList>
            <consortium name="The Broad Institute Genomics Platform"/>
            <person name="Cuomo C.A."/>
            <person name="White T.C."/>
            <person name="Graser Y."/>
            <person name="Martinez-Rossi N."/>
            <person name="Heitman J."/>
            <person name="Young S.K."/>
            <person name="Zeng Q."/>
            <person name="Gargeya S."/>
            <person name="Abouelleil A."/>
            <person name="Alvarado L."/>
            <person name="Chapman S.B."/>
            <person name="Gainer-Dewar J."/>
            <person name="Goldberg J."/>
            <person name="Griggs A."/>
            <person name="Gujja S."/>
            <person name="Hansen M."/>
            <person name="Howarth C."/>
            <person name="Imamovic A."/>
            <person name="Larimer J."/>
            <person name="Martinez D."/>
            <person name="Murphy C."/>
            <person name="Pearson M.D."/>
            <person name="Persinoti G."/>
            <person name="Poon T."/>
            <person name="Priest M."/>
            <person name="Roberts A.D."/>
            <person name="Saif S."/>
            <person name="Shea T.D."/>
            <person name="Sykes S.N."/>
            <person name="Wortman J."/>
            <person name="Nusbaum C."/>
            <person name="Birren B."/>
        </authorList>
    </citation>
    <scope>NUCLEOTIDE SEQUENCE [LARGE SCALE GENOMIC DNA]</scope>
    <source>
        <strain evidence="1">CBS 288.86</strain>
    </source>
</reference>
<dbReference type="EMBL" id="KK207776">
    <property type="protein sequence ID" value="EZF54777.1"/>
    <property type="molecule type" value="Genomic_DNA"/>
</dbReference>
<sequence length="110" mass="12475">MEFICRVKLYEELMPTTLVHKVLKEIKPDFTRSIFEHRFQVSTSTPTLKHDGSVPQAAIEGIRSLTHHKGVAVWGVRCFFPLSFHLTTDTIIGAPSQHVKSLDESSFPQL</sequence>
<evidence type="ECO:0000313" key="1">
    <source>
        <dbReference type="EMBL" id="EZF54777.1"/>
    </source>
</evidence>
<dbReference type="Proteomes" id="UP000023758">
    <property type="component" value="Unassembled WGS sequence"/>
</dbReference>
<name>A0A022W8U7_TRIRU</name>
<dbReference type="HOGENOM" id="CLU_2172884_0_0_1"/>
<organism evidence="1">
    <name type="scientific">Trichophyton rubrum CBS 288.86</name>
    <dbReference type="NCBI Taxonomy" id="1215330"/>
    <lineage>
        <taxon>Eukaryota</taxon>
        <taxon>Fungi</taxon>
        <taxon>Dikarya</taxon>
        <taxon>Ascomycota</taxon>
        <taxon>Pezizomycotina</taxon>
        <taxon>Eurotiomycetes</taxon>
        <taxon>Eurotiomycetidae</taxon>
        <taxon>Onygenales</taxon>
        <taxon>Arthrodermataceae</taxon>
        <taxon>Trichophyton</taxon>
    </lineage>
</organism>